<reference evidence="3 4" key="1">
    <citation type="submission" date="2019-03" db="EMBL/GenBank/DDBJ databases">
        <title>Draft genome sequence of Xylaria hypoxylon DSM 108379, a ubiquitous saprotrophic-parasitic fungi on hardwood.</title>
        <authorList>
            <person name="Buettner E."/>
            <person name="Leonhardt S."/>
            <person name="Gebauer A.M."/>
            <person name="Liers C."/>
            <person name="Hofrichter M."/>
            <person name="Kellner H."/>
        </authorList>
    </citation>
    <scope>NUCLEOTIDE SEQUENCE [LARGE SCALE GENOMIC DNA]</scope>
    <source>
        <strain evidence="3 4">DSM 108379</strain>
    </source>
</reference>
<dbReference type="EMBL" id="SKBN01000002">
    <property type="protein sequence ID" value="TGJ88525.1"/>
    <property type="molecule type" value="Genomic_DNA"/>
</dbReference>
<sequence>MDVTKHHEPYPAIDPTRPELCQRNRAVLVTGSSSGIGFYIARAFAKAGASTIVLTGRQEKSLTEAARTLAEQYPETTFISRILDITDSVAVSKAWDSFDSDGLVIDVLVLNAARIQLDHTSLLDRGHVAVFSDYAANVGTSLQFIDCFYHQKKRDSKTKLVLLNVSTFSIHNFEVNKATPSYGLSKNAAALLMQLIAQEVPASDMQVLSFHPGFIYTHSAKSLGYTDPTLPWDHDDLPAHYAVWAASDEAAFLHGRFTWTEWDVEELSSGEIRKRIDSDGQYLRLGVHGL</sequence>
<evidence type="ECO:0000256" key="1">
    <source>
        <dbReference type="ARBA" id="ARBA00006484"/>
    </source>
</evidence>
<dbReference type="InterPro" id="IPR002347">
    <property type="entry name" value="SDR_fam"/>
</dbReference>
<dbReference type="AlphaFoldDB" id="A0A4Z0ZA81"/>
<gene>
    <name evidence="3" type="ORF">E0Z10_g194</name>
</gene>
<dbReference type="SUPFAM" id="SSF51735">
    <property type="entry name" value="NAD(P)-binding Rossmann-fold domains"/>
    <property type="match status" value="1"/>
</dbReference>
<accession>A0A4Z0ZA81</accession>
<evidence type="ECO:0000256" key="2">
    <source>
        <dbReference type="ARBA" id="ARBA00023002"/>
    </source>
</evidence>
<organism evidence="3 4">
    <name type="scientific">Xylaria hypoxylon</name>
    <dbReference type="NCBI Taxonomy" id="37992"/>
    <lineage>
        <taxon>Eukaryota</taxon>
        <taxon>Fungi</taxon>
        <taxon>Dikarya</taxon>
        <taxon>Ascomycota</taxon>
        <taxon>Pezizomycotina</taxon>
        <taxon>Sordariomycetes</taxon>
        <taxon>Xylariomycetidae</taxon>
        <taxon>Xylariales</taxon>
        <taxon>Xylariaceae</taxon>
        <taxon>Xylaria</taxon>
    </lineage>
</organism>
<keyword evidence="4" id="KW-1185">Reference proteome</keyword>
<dbReference type="CDD" id="cd05233">
    <property type="entry name" value="SDR_c"/>
    <property type="match status" value="1"/>
</dbReference>
<dbReference type="PANTHER" id="PTHR42901:SF1">
    <property type="entry name" value="ALCOHOL DEHYDROGENASE"/>
    <property type="match status" value="1"/>
</dbReference>
<dbReference type="Gene3D" id="3.40.50.720">
    <property type="entry name" value="NAD(P)-binding Rossmann-like Domain"/>
    <property type="match status" value="1"/>
</dbReference>
<keyword evidence="2" id="KW-0560">Oxidoreductase</keyword>
<dbReference type="Pfam" id="PF00106">
    <property type="entry name" value="adh_short"/>
    <property type="match status" value="1"/>
</dbReference>
<evidence type="ECO:0000313" key="3">
    <source>
        <dbReference type="EMBL" id="TGJ88525.1"/>
    </source>
</evidence>
<name>A0A4Z0ZA81_9PEZI</name>
<dbReference type="Proteomes" id="UP000297716">
    <property type="component" value="Unassembled WGS sequence"/>
</dbReference>
<dbReference type="InterPro" id="IPR036291">
    <property type="entry name" value="NAD(P)-bd_dom_sf"/>
</dbReference>
<protein>
    <submittedName>
        <fullName evidence="3">Uncharacterized protein</fullName>
    </submittedName>
</protein>
<dbReference type="PRINTS" id="PR00081">
    <property type="entry name" value="GDHRDH"/>
</dbReference>
<dbReference type="PANTHER" id="PTHR42901">
    <property type="entry name" value="ALCOHOL DEHYDROGENASE"/>
    <property type="match status" value="1"/>
</dbReference>
<comment type="caution">
    <text evidence="3">The sequence shown here is derived from an EMBL/GenBank/DDBJ whole genome shotgun (WGS) entry which is preliminary data.</text>
</comment>
<evidence type="ECO:0000313" key="4">
    <source>
        <dbReference type="Proteomes" id="UP000297716"/>
    </source>
</evidence>
<dbReference type="OrthoDB" id="1933717at2759"/>
<dbReference type="GO" id="GO:0016491">
    <property type="term" value="F:oxidoreductase activity"/>
    <property type="evidence" value="ECO:0007669"/>
    <property type="project" value="UniProtKB-KW"/>
</dbReference>
<comment type="similarity">
    <text evidence="1">Belongs to the short-chain dehydrogenases/reductases (SDR) family.</text>
</comment>
<dbReference type="STRING" id="37992.A0A4Z0ZA81"/>
<proteinExistence type="inferred from homology"/>